<accession>A0ABD6EQN3</accession>
<dbReference type="PANTHER" id="PTHR12268:SF27">
    <property type="entry name" value="DYSTROBREVIN, ISOFORM F"/>
    <property type="match status" value="1"/>
</dbReference>
<keyword evidence="3" id="KW-1185">Reference proteome</keyword>
<reference evidence="2 3" key="1">
    <citation type="submission" date="2024-08" db="EMBL/GenBank/DDBJ databases">
        <title>Gnathostoma spinigerum genome.</title>
        <authorList>
            <person name="Gonzalez-Bertolin B."/>
            <person name="Monzon S."/>
            <person name="Zaballos A."/>
            <person name="Jimenez P."/>
            <person name="Dekumyoy P."/>
            <person name="Varona S."/>
            <person name="Cuesta I."/>
            <person name="Sumanam S."/>
            <person name="Adisakwattana P."/>
            <person name="Gasser R.B."/>
            <person name="Hernandez-Gonzalez A."/>
            <person name="Young N.D."/>
            <person name="Perteguer M.J."/>
        </authorList>
    </citation>
    <scope>NUCLEOTIDE SEQUENCE [LARGE SCALE GENOMIC DNA]</scope>
    <source>
        <strain evidence="2">AL3</strain>
        <tissue evidence="2">Liver</tissue>
    </source>
</reference>
<comment type="caution">
    <text evidence="2">The sequence shown here is derived from an EMBL/GenBank/DDBJ whole genome shotgun (WGS) entry which is preliminary data.</text>
</comment>
<proteinExistence type="predicted"/>
<dbReference type="PANTHER" id="PTHR12268">
    <property type="entry name" value="E3 UBIQUITIN-PROTEIN LIGASE KCMF1"/>
    <property type="match status" value="1"/>
</dbReference>
<evidence type="ECO:0000313" key="3">
    <source>
        <dbReference type="Proteomes" id="UP001608902"/>
    </source>
</evidence>
<name>A0ABD6EQN3_9BILA</name>
<organism evidence="2 3">
    <name type="scientific">Gnathostoma spinigerum</name>
    <dbReference type="NCBI Taxonomy" id="75299"/>
    <lineage>
        <taxon>Eukaryota</taxon>
        <taxon>Metazoa</taxon>
        <taxon>Ecdysozoa</taxon>
        <taxon>Nematoda</taxon>
        <taxon>Chromadorea</taxon>
        <taxon>Rhabditida</taxon>
        <taxon>Spirurina</taxon>
        <taxon>Gnathostomatomorpha</taxon>
        <taxon>Gnathostomatoidea</taxon>
        <taxon>Gnathostomatidae</taxon>
        <taxon>Gnathostoma</taxon>
    </lineage>
</organism>
<evidence type="ECO:0000256" key="1">
    <source>
        <dbReference type="SAM" id="Coils"/>
    </source>
</evidence>
<evidence type="ECO:0000313" key="2">
    <source>
        <dbReference type="EMBL" id="MFH4981462.1"/>
    </source>
</evidence>
<sequence length="222" mass="24770">MTPSSIRRQPSEFMEWSSQMLPGQFPTGSSFADDEHKLIARYSAKLSGRTQFPSAMNVRSRNGTADSGLDERAMIAQLEEENGEMLREMALLEHQQGLENTDDQLSGLRERKAQLEERMHQMQQTRRHLMQQLDVLMSQLTTKEAMNGGSSNVVPESLSGIGNRVSSAFRENTFPRTISLPPAQLQGDLLHAAEDITSNMSSFVKELDQAHQEETVAGTESS</sequence>
<feature type="coiled-coil region" evidence="1">
    <location>
        <begin position="75"/>
        <end position="132"/>
    </location>
</feature>
<dbReference type="Proteomes" id="UP001608902">
    <property type="component" value="Unassembled WGS sequence"/>
</dbReference>
<keyword evidence="1" id="KW-0175">Coiled coil</keyword>
<evidence type="ECO:0008006" key="4">
    <source>
        <dbReference type="Google" id="ProtNLM"/>
    </source>
</evidence>
<dbReference type="AlphaFoldDB" id="A0ABD6EQN3"/>
<gene>
    <name evidence="2" type="ORF">AB6A40_008171</name>
</gene>
<dbReference type="EMBL" id="JBGFUD010007253">
    <property type="protein sequence ID" value="MFH4981462.1"/>
    <property type="molecule type" value="Genomic_DNA"/>
</dbReference>
<protein>
    <recommendedName>
        <fullName evidence="4">Dystrobrevin</fullName>
    </recommendedName>
</protein>
<dbReference type="InterPro" id="IPR050774">
    <property type="entry name" value="KCMF1/Dystrophin"/>
</dbReference>